<dbReference type="InterPro" id="IPR004399">
    <property type="entry name" value="HMP/HMP-P_kinase_dom"/>
</dbReference>
<keyword evidence="4" id="KW-0067">ATP-binding</keyword>
<dbReference type="Pfam" id="PF08543">
    <property type="entry name" value="Phos_pyr_kin"/>
    <property type="match status" value="1"/>
</dbReference>
<sequence length="305" mass="31942">MSSNGPTDTNGMKDNARLPVVLTIAGSDSGGGAGIQADLKTFFALRCHGTSAITCLTAQNTTAVDAIHAAPPSFVAQQIKTITADFSLSAIKTGMLYSKAIIESVVDTLKCVLLQEGAADLAIVVDPVMVAASGARLVEANAIEAMKEQLLPLATIVTPNVPEAEAMLHDYKDSSGSRPFREISSIEAMKGAAQAVCDLYNVRSCLIKGGHLTAAADPSEAADVLFVRETGRHHVFAGKRLPLVNVHGTGCTLASAIAAFLARGKSVDDACRLGKAYVKHAIEAAYPLGSRSRGLEHRWSDDDVL</sequence>
<dbReference type="GO" id="GO:0008972">
    <property type="term" value="F:phosphomethylpyrimidine kinase activity"/>
    <property type="evidence" value="ECO:0007669"/>
    <property type="project" value="InterPro"/>
</dbReference>
<accession>A0A7S1KHK9</accession>
<dbReference type="EMBL" id="HBGB01049967">
    <property type="protein sequence ID" value="CAD9074214.1"/>
    <property type="molecule type" value="Transcribed_RNA"/>
</dbReference>
<dbReference type="NCBIfam" id="TIGR00097">
    <property type="entry name" value="HMP-P_kinase"/>
    <property type="match status" value="1"/>
</dbReference>
<protein>
    <recommendedName>
        <fullName evidence="5">Pyridoxamine kinase/Phosphomethylpyrimidine kinase domain-containing protein</fullName>
    </recommendedName>
</protein>
<proteinExistence type="predicted"/>
<evidence type="ECO:0000256" key="3">
    <source>
        <dbReference type="ARBA" id="ARBA00022777"/>
    </source>
</evidence>
<dbReference type="InterPro" id="IPR029056">
    <property type="entry name" value="Ribokinase-like"/>
</dbReference>
<evidence type="ECO:0000256" key="4">
    <source>
        <dbReference type="ARBA" id="ARBA00022840"/>
    </source>
</evidence>
<evidence type="ECO:0000256" key="1">
    <source>
        <dbReference type="ARBA" id="ARBA00022679"/>
    </source>
</evidence>
<dbReference type="FunFam" id="3.40.1190.20:FF:000003">
    <property type="entry name" value="Phosphomethylpyrimidine kinase ThiD"/>
    <property type="match status" value="1"/>
</dbReference>
<dbReference type="GO" id="GO:0009228">
    <property type="term" value="P:thiamine biosynthetic process"/>
    <property type="evidence" value="ECO:0007669"/>
    <property type="project" value="InterPro"/>
</dbReference>
<dbReference type="PANTHER" id="PTHR20858">
    <property type="entry name" value="PHOSPHOMETHYLPYRIMIDINE KINASE"/>
    <property type="match status" value="1"/>
</dbReference>
<dbReference type="InterPro" id="IPR013749">
    <property type="entry name" value="PM/HMP-P_kinase-1"/>
</dbReference>
<keyword evidence="1" id="KW-0808">Transferase</keyword>
<dbReference type="GO" id="GO:0005524">
    <property type="term" value="F:ATP binding"/>
    <property type="evidence" value="ECO:0007669"/>
    <property type="project" value="UniProtKB-KW"/>
</dbReference>
<name>A0A7S1KHK9_9ALVE</name>
<feature type="domain" description="Pyridoxamine kinase/Phosphomethylpyrimidine kinase" evidence="5">
    <location>
        <begin position="28"/>
        <end position="291"/>
    </location>
</feature>
<gene>
    <name evidence="6" type="ORF">VBRA1451_LOCUS29302</name>
</gene>
<organism evidence="6">
    <name type="scientific">Vitrella brassicaformis</name>
    <dbReference type="NCBI Taxonomy" id="1169539"/>
    <lineage>
        <taxon>Eukaryota</taxon>
        <taxon>Sar</taxon>
        <taxon>Alveolata</taxon>
        <taxon>Colpodellida</taxon>
        <taxon>Vitrellaceae</taxon>
        <taxon>Vitrella</taxon>
    </lineage>
</organism>
<dbReference type="Gene3D" id="3.40.1190.20">
    <property type="match status" value="1"/>
</dbReference>
<dbReference type="AlphaFoldDB" id="A0A7S1KHK9"/>
<dbReference type="GO" id="GO:0008902">
    <property type="term" value="F:hydroxymethylpyrimidine kinase activity"/>
    <property type="evidence" value="ECO:0007669"/>
    <property type="project" value="TreeGrafter"/>
</dbReference>
<evidence type="ECO:0000256" key="2">
    <source>
        <dbReference type="ARBA" id="ARBA00022741"/>
    </source>
</evidence>
<dbReference type="GO" id="GO:0005829">
    <property type="term" value="C:cytosol"/>
    <property type="evidence" value="ECO:0007669"/>
    <property type="project" value="TreeGrafter"/>
</dbReference>
<reference evidence="6" key="1">
    <citation type="submission" date="2021-01" db="EMBL/GenBank/DDBJ databases">
        <authorList>
            <person name="Corre E."/>
            <person name="Pelletier E."/>
            <person name="Niang G."/>
            <person name="Scheremetjew M."/>
            <person name="Finn R."/>
            <person name="Kale V."/>
            <person name="Holt S."/>
            <person name="Cochrane G."/>
            <person name="Meng A."/>
            <person name="Brown T."/>
            <person name="Cohen L."/>
        </authorList>
    </citation>
    <scope>NUCLEOTIDE SEQUENCE</scope>
    <source>
        <strain evidence="6">CCMP3346</strain>
    </source>
</reference>
<dbReference type="SUPFAM" id="SSF53613">
    <property type="entry name" value="Ribokinase-like"/>
    <property type="match status" value="1"/>
</dbReference>
<evidence type="ECO:0000259" key="5">
    <source>
        <dbReference type="Pfam" id="PF08543"/>
    </source>
</evidence>
<dbReference type="CDD" id="cd01169">
    <property type="entry name" value="HMPP_kinase"/>
    <property type="match status" value="1"/>
</dbReference>
<dbReference type="PANTHER" id="PTHR20858:SF17">
    <property type="entry name" value="HYDROXYMETHYLPYRIMIDINE_PHOSPHOMETHYLPYRIMIDINE KINASE THI20-RELATED"/>
    <property type="match status" value="1"/>
</dbReference>
<keyword evidence="3" id="KW-0418">Kinase</keyword>
<evidence type="ECO:0000313" key="6">
    <source>
        <dbReference type="EMBL" id="CAD9074214.1"/>
    </source>
</evidence>
<keyword evidence="2" id="KW-0547">Nucleotide-binding</keyword>